<dbReference type="InterPro" id="IPR001138">
    <property type="entry name" value="Zn2Cys6_DnaBD"/>
</dbReference>
<sequence>MLAEPRKRHNGQPQACEPCRKAKVRCDHASPRCSRCVLRSLDCIYHPAPMTKRRPPTSHTSMQFDSTLPDLLTTHPVSTTFQIPTESSIGAEISLSPAHPSPAASSGLTARSSASKRNMLFQEQLGQHETTRFSAVFVENQDSFGAVMLDATNSDHHDLAREPDVMARSRVELAVRTLLNFPTARTCEMLMTGINHIYDVWLSPTMIQQCLKQVWTEYASELGELRTRESVWRVANDLFLNHKRPHSTSEYDYARNSDHASWVNWFGGPHLHWEMIGILFSWAGIAFRCKQEWDPVFDLPEQCGRNRNTAAEKMRECATACVRLCEGNFETSDTMVICMKNSTRLQSIIISDESDRVRVDYGTVRSAFISAGLHRLTPAKEFTPFFQHRASLASSMYYHDKCHSLFNARPPMLSNRYCHCPLPLDLCEEDVYGGRERLTMAIGNLDSNGWNTNGQIFTTTWLRALAMLSPIREGILELTLSVNSKFTKSQVEDLQVQLGKIVASYPSHIQYQGNSEWHPQSSSGFHERRAHEVYIITRIRLDVLQCQFLLQRLLVVRQFSGGQDLFDIAQETMSVILSLWLNRDQLQEFHHAFDWIAVSYGMPCAGILCVELLRASGLVPPAQQTEPSSTGAAGDCVKFSRSEVVQNLVMFRAFLDWIRPTDNNVQLSKKFKTVLQRIVDAVFDSLGSSGGLQTQMPSEQRSQTHYGPQDQQCPVQNVPTATGREHDIDPENTFNDMDWLNIVDWTQGAHQLAQVLRGQTAAINSTSMTMSPNDSFNTPRQPVKNATVPFWHRDIHELHDHRTTEELPVSSDVVIIGAGYAGVSTAYHLVKGDASDSELSVTVLEARGVCSGATGRNGGHLRPDMYTPMPRLIDRAGVERALEVTEFEIAHIHAIKALVEKEKIDCDFTLTRSIDVWSNEETARKAKEMYDTLASRDLEYMKDVFFVLGKDAEGISGVKGAKACASFTAATLWPYKLILHLTASILETGLVNLQTHTAVTSVTRQSSGSFVITTPRGTTVARKVVYANNAYISGLLPQYREAIVPCKGQCTHISVPEGKSAPLLNNSYIVREEDNVVSYFIPRADGSIVVGGANLRYYTDLSSWYDNVDDSCLIEQVKDHYDGYMQRHFNGWEDSGAQVDKIWTGIMGYSWDSLPHVGAVPGEDGQYVLAGFNGHGMPQVFLSALGVAKMVQNGIEFEDAGVPRLFQTTKDRLEKAKNGHFGGDILAIKR</sequence>
<dbReference type="CDD" id="cd12148">
    <property type="entry name" value="fungal_TF_MHR"/>
    <property type="match status" value="1"/>
</dbReference>
<evidence type="ECO:0000256" key="5">
    <source>
        <dbReference type="SAM" id="MobiDB-lite"/>
    </source>
</evidence>
<dbReference type="PANTHER" id="PTHR13847:SF279">
    <property type="entry name" value="FAD DEPENDENT OXIDOREDUCTASE DOMAIN-CONTAINING PROTEIN-RELATED"/>
    <property type="match status" value="1"/>
</dbReference>
<evidence type="ECO:0000256" key="1">
    <source>
        <dbReference type="ARBA" id="ARBA00023015"/>
    </source>
</evidence>
<accession>A0A9W4K7B2</accession>
<keyword evidence="1" id="KW-0805">Transcription regulation</keyword>
<evidence type="ECO:0000259" key="6">
    <source>
        <dbReference type="PROSITE" id="PS50048"/>
    </source>
</evidence>
<dbReference type="Gene3D" id="3.30.9.10">
    <property type="entry name" value="D-Amino Acid Oxidase, subunit A, domain 2"/>
    <property type="match status" value="1"/>
</dbReference>
<feature type="domain" description="Zn(2)-C6 fungal-type" evidence="6">
    <location>
        <begin position="15"/>
        <end position="45"/>
    </location>
</feature>
<dbReference type="Gene3D" id="3.50.50.60">
    <property type="entry name" value="FAD/NAD(P)-binding domain"/>
    <property type="match status" value="1"/>
</dbReference>
<comment type="caution">
    <text evidence="7">The sequence shown here is derived from an EMBL/GenBank/DDBJ whole genome shotgun (WGS) entry which is preliminary data.</text>
</comment>
<dbReference type="PROSITE" id="PS50048">
    <property type="entry name" value="ZN2_CY6_FUNGAL_2"/>
    <property type="match status" value="1"/>
</dbReference>
<evidence type="ECO:0000256" key="2">
    <source>
        <dbReference type="ARBA" id="ARBA00023125"/>
    </source>
</evidence>
<dbReference type="InterPro" id="IPR036188">
    <property type="entry name" value="FAD/NAD-bd_sf"/>
</dbReference>
<dbReference type="SUPFAM" id="SSF51905">
    <property type="entry name" value="FAD/NAD(P)-binding domain"/>
    <property type="match status" value="1"/>
</dbReference>
<keyword evidence="4" id="KW-0539">Nucleus</keyword>
<dbReference type="GO" id="GO:0008270">
    <property type="term" value="F:zinc ion binding"/>
    <property type="evidence" value="ECO:0007669"/>
    <property type="project" value="InterPro"/>
</dbReference>
<dbReference type="PANTHER" id="PTHR13847">
    <property type="entry name" value="SARCOSINE DEHYDROGENASE-RELATED"/>
    <property type="match status" value="1"/>
</dbReference>
<dbReference type="CDD" id="cd00067">
    <property type="entry name" value="GAL4"/>
    <property type="match status" value="1"/>
</dbReference>
<feature type="region of interest" description="Disordered" evidence="5">
    <location>
        <begin position="690"/>
        <end position="714"/>
    </location>
</feature>
<proteinExistence type="predicted"/>
<evidence type="ECO:0000256" key="3">
    <source>
        <dbReference type="ARBA" id="ARBA00023163"/>
    </source>
</evidence>
<organism evidence="7 8">
    <name type="scientific">Penicillium egyptiacum</name>
    <dbReference type="NCBI Taxonomy" id="1303716"/>
    <lineage>
        <taxon>Eukaryota</taxon>
        <taxon>Fungi</taxon>
        <taxon>Dikarya</taxon>
        <taxon>Ascomycota</taxon>
        <taxon>Pezizomycotina</taxon>
        <taxon>Eurotiomycetes</taxon>
        <taxon>Eurotiomycetidae</taxon>
        <taxon>Eurotiales</taxon>
        <taxon>Aspergillaceae</taxon>
        <taxon>Penicillium</taxon>
    </lineage>
</organism>
<dbReference type="Proteomes" id="UP001154252">
    <property type="component" value="Unassembled WGS sequence"/>
</dbReference>
<protein>
    <recommendedName>
        <fullName evidence="6">Zn(2)-C6 fungal-type domain-containing protein</fullName>
    </recommendedName>
</protein>
<dbReference type="GO" id="GO:0000981">
    <property type="term" value="F:DNA-binding transcription factor activity, RNA polymerase II-specific"/>
    <property type="evidence" value="ECO:0007669"/>
    <property type="project" value="InterPro"/>
</dbReference>
<evidence type="ECO:0000313" key="8">
    <source>
        <dbReference type="Proteomes" id="UP001154252"/>
    </source>
</evidence>
<dbReference type="Gene3D" id="4.10.240.10">
    <property type="entry name" value="Zn(2)-C6 fungal-type DNA-binding domain"/>
    <property type="match status" value="1"/>
</dbReference>
<keyword evidence="8" id="KW-1185">Reference proteome</keyword>
<keyword evidence="2" id="KW-0238">DNA-binding</keyword>
<dbReference type="GO" id="GO:0005737">
    <property type="term" value="C:cytoplasm"/>
    <property type="evidence" value="ECO:0007669"/>
    <property type="project" value="TreeGrafter"/>
</dbReference>
<dbReference type="Pfam" id="PF00172">
    <property type="entry name" value="Zn_clus"/>
    <property type="match status" value="1"/>
</dbReference>
<dbReference type="InterPro" id="IPR006076">
    <property type="entry name" value="FAD-dep_OxRdtase"/>
</dbReference>
<dbReference type="OrthoDB" id="429143at2759"/>
<keyword evidence="3" id="KW-0804">Transcription</keyword>
<gene>
    <name evidence="7" type="ORF">PEGY_LOCUS2814</name>
</gene>
<dbReference type="EMBL" id="CAJVRC010000843">
    <property type="protein sequence ID" value="CAG8891186.1"/>
    <property type="molecule type" value="Genomic_DNA"/>
</dbReference>
<dbReference type="SUPFAM" id="SSF57701">
    <property type="entry name" value="Zn2/Cys6 DNA-binding domain"/>
    <property type="match status" value="1"/>
</dbReference>
<reference evidence="7" key="1">
    <citation type="submission" date="2021-07" db="EMBL/GenBank/DDBJ databases">
        <authorList>
            <person name="Branca A.L. A."/>
        </authorList>
    </citation>
    <scope>NUCLEOTIDE SEQUENCE</scope>
</reference>
<dbReference type="GO" id="GO:0003677">
    <property type="term" value="F:DNA binding"/>
    <property type="evidence" value="ECO:0007669"/>
    <property type="project" value="UniProtKB-KW"/>
</dbReference>
<dbReference type="Pfam" id="PF01266">
    <property type="entry name" value="DAO"/>
    <property type="match status" value="1"/>
</dbReference>
<dbReference type="AlphaFoldDB" id="A0A9W4K7B2"/>
<evidence type="ECO:0000313" key="7">
    <source>
        <dbReference type="EMBL" id="CAG8891186.1"/>
    </source>
</evidence>
<evidence type="ECO:0000256" key="4">
    <source>
        <dbReference type="ARBA" id="ARBA00023242"/>
    </source>
</evidence>
<name>A0A9W4K7B2_9EURO</name>
<dbReference type="PROSITE" id="PS00463">
    <property type="entry name" value="ZN2_CY6_FUNGAL_1"/>
    <property type="match status" value="1"/>
</dbReference>
<feature type="compositionally biased region" description="Polar residues" evidence="5">
    <location>
        <begin position="691"/>
        <end position="714"/>
    </location>
</feature>
<dbReference type="SMART" id="SM00066">
    <property type="entry name" value="GAL4"/>
    <property type="match status" value="1"/>
</dbReference>
<dbReference type="InterPro" id="IPR036864">
    <property type="entry name" value="Zn2-C6_fun-type_DNA-bd_sf"/>
</dbReference>